<dbReference type="EC" id="2.4.-.-" evidence="2"/>
<dbReference type="GO" id="GO:0016757">
    <property type="term" value="F:glycosyltransferase activity"/>
    <property type="evidence" value="ECO:0007669"/>
    <property type="project" value="UniProtKB-KW"/>
</dbReference>
<dbReference type="Proteomes" id="UP000679129">
    <property type="component" value="Chromosome"/>
</dbReference>
<dbReference type="AlphaFoldDB" id="A0A8F1SBK8"/>
<accession>A0A8F1SBK8</accession>
<dbReference type="KEGG" id="mnd:KOY48_04640"/>
<protein>
    <submittedName>
        <fullName evidence="2">Glycosyltransferase family 39 protein</fullName>
        <ecNumber evidence="2">2.4.-.-</ecNumber>
    </submittedName>
</protein>
<feature type="transmembrane region" description="Helical" evidence="1">
    <location>
        <begin position="37"/>
        <end position="58"/>
    </location>
</feature>
<evidence type="ECO:0000256" key="1">
    <source>
        <dbReference type="SAM" id="Phobius"/>
    </source>
</evidence>
<organism evidence="2 3">
    <name type="scientific">Candidatus Minimicrobia naudis</name>
    <dbReference type="NCBI Taxonomy" id="2841263"/>
    <lineage>
        <taxon>Bacteria</taxon>
        <taxon>Candidatus Saccharimonadota</taxon>
        <taxon>Candidatus Saccharimonadota incertae sedis</taxon>
        <taxon>Candidatus Minimicrobia</taxon>
    </lineage>
</organism>
<reference evidence="2" key="1">
    <citation type="submission" date="2021-06" db="EMBL/GenBank/DDBJ databases">
        <title>An adapted protocol for Saccharibacteria cultivation: two new species join this phylum of Candidate Phyla Radiations.</title>
        <authorList>
            <person name="Ibrahim A."/>
            <person name="Maatouk M."/>
            <person name="Zgheib R."/>
            <person name="Haddad G."/>
            <person name="Bou Khalil J."/>
            <person name="Raoult D."/>
            <person name="Bittar F."/>
        </authorList>
    </citation>
    <scope>NUCLEOTIDE SEQUENCE</scope>
    <source>
        <strain evidence="2">IHU1</strain>
    </source>
</reference>
<gene>
    <name evidence="2" type="ORF">KOY48_04640</name>
</gene>
<keyword evidence="1" id="KW-0472">Membrane</keyword>
<keyword evidence="2" id="KW-0328">Glycosyltransferase</keyword>
<evidence type="ECO:0000313" key="2">
    <source>
        <dbReference type="EMBL" id="QWQ32129.1"/>
    </source>
</evidence>
<keyword evidence="2" id="KW-0808">Transferase</keyword>
<dbReference type="EMBL" id="CP076460">
    <property type="protein sequence ID" value="QWQ32129.1"/>
    <property type="molecule type" value="Genomic_DNA"/>
</dbReference>
<keyword evidence="1" id="KW-0812">Transmembrane</keyword>
<proteinExistence type="predicted"/>
<name>A0A8F1SBK8_9BACT</name>
<evidence type="ECO:0000313" key="3">
    <source>
        <dbReference type="Proteomes" id="UP000679129"/>
    </source>
</evidence>
<keyword evidence="3" id="KW-1185">Reference proteome</keyword>
<keyword evidence="1" id="KW-1133">Transmembrane helix</keyword>
<sequence length="62" mass="6964">MPTLFLLLQKLFSKRIAVFGRVLAALGPFLIRYSNEARMYALAALLAVAMTYAFVVAVERKK</sequence>